<organism evidence="5 6">
    <name type="scientific">Microbacterium candidum</name>
    <dbReference type="NCBI Taxonomy" id="3041922"/>
    <lineage>
        <taxon>Bacteria</taxon>
        <taxon>Bacillati</taxon>
        <taxon>Actinomycetota</taxon>
        <taxon>Actinomycetes</taxon>
        <taxon>Micrococcales</taxon>
        <taxon>Microbacteriaceae</taxon>
        <taxon>Microbacterium</taxon>
    </lineage>
</organism>
<feature type="domain" description="Rhodanese" evidence="4">
    <location>
        <begin position="167"/>
        <end position="272"/>
    </location>
</feature>
<evidence type="ECO:0000256" key="3">
    <source>
        <dbReference type="RuleBase" id="RU000507"/>
    </source>
</evidence>
<evidence type="ECO:0000313" key="6">
    <source>
        <dbReference type="Proteomes" id="UP001235064"/>
    </source>
</evidence>
<proteinExistence type="predicted"/>
<dbReference type="InterPro" id="IPR001763">
    <property type="entry name" value="Rhodanese-like_dom"/>
</dbReference>
<dbReference type="Proteomes" id="UP001235064">
    <property type="component" value="Unassembled WGS sequence"/>
</dbReference>
<evidence type="ECO:0000256" key="1">
    <source>
        <dbReference type="ARBA" id="ARBA00022679"/>
    </source>
</evidence>
<dbReference type="InterPro" id="IPR045078">
    <property type="entry name" value="TST/MPST-like"/>
</dbReference>
<dbReference type="PANTHER" id="PTHR11364:SF27">
    <property type="entry name" value="SULFURTRANSFERASE"/>
    <property type="match status" value="1"/>
</dbReference>
<dbReference type="EMBL" id="JASXSZ010000001">
    <property type="protein sequence ID" value="MDL9978822.1"/>
    <property type="molecule type" value="Genomic_DNA"/>
</dbReference>
<dbReference type="GO" id="GO:0016740">
    <property type="term" value="F:transferase activity"/>
    <property type="evidence" value="ECO:0007669"/>
    <property type="project" value="UniProtKB-KW"/>
</dbReference>
<evidence type="ECO:0000256" key="2">
    <source>
        <dbReference type="ARBA" id="ARBA00022737"/>
    </source>
</evidence>
<protein>
    <recommendedName>
        <fullName evidence="3">Sulfurtransferase</fullName>
    </recommendedName>
</protein>
<feature type="domain" description="Rhodanese" evidence="4">
    <location>
        <begin position="15"/>
        <end position="133"/>
    </location>
</feature>
<dbReference type="Pfam" id="PF00581">
    <property type="entry name" value="Rhodanese"/>
    <property type="match status" value="2"/>
</dbReference>
<evidence type="ECO:0000313" key="5">
    <source>
        <dbReference type="EMBL" id="MDL9978822.1"/>
    </source>
</evidence>
<dbReference type="PROSITE" id="PS00380">
    <property type="entry name" value="RHODANESE_1"/>
    <property type="match status" value="1"/>
</dbReference>
<dbReference type="RefSeq" id="WP_286287566.1">
    <property type="nucleotide sequence ID" value="NZ_JASXSZ010000001.1"/>
</dbReference>
<gene>
    <name evidence="5" type="ORF">QSV35_05730</name>
</gene>
<reference evidence="5 6" key="1">
    <citation type="submission" date="2023-06" db="EMBL/GenBank/DDBJ databases">
        <title>Microbacterium sp. nov., isolated from a waste landfill.</title>
        <authorList>
            <person name="Wen W."/>
        </authorList>
    </citation>
    <scope>NUCLEOTIDE SEQUENCE [LARGE SCALE GENOMIC DNA]</scope>
    <source>
        <strain evidence="5 6">ASV49</strain>
    </source>
</reference>
<dbReference type="InterPro" id="IPR036873">
    <property type="entry name" value="Rhodanese-like_dom_sf"/>
</dbReference>
<accession>A0ABT7MWJ6</accession>
<dbReference type="InterPro" id="IPR001307">
    <property type="entry name" value="Thiosulphate_STrfase_CS"/>
</dbReference>
<evidence type="ECO:0000259" key="4">
    <source>
        <dbReference type="PROSITE" id="PS50206"/>
    </source>
</evidence>
<dbReference type="SUPFAM" id="SSF52821">
    <property type="entry name" value="Rhodanese/Cell cycle control phosphatase"/>
    <property type="match status" value="2"/>
</dbReference>
<name>A0ABT7MWJ6_9MICO</name>
<keyword evidence="2" id="KW-0677">Repeat</keyword>
<dbReference type="CDD" id="cd01449">
    <property type="entry name" value="TST_Repeat_2"/>
    <property type="match status" value="1"/>
</dbReference>
<keyword evidence="6" id="KW-1185">Reference proteome</keyword>
<comment type="caution">
    <text evidence="5">The sequence shown here is derived from an EMBL/GenBank/DDBJ whole genome shotgun (WGS) entry which is preliminary data.</text>
</comment>
<dbReference type="SMART" id="SM00450">
    <property type="entry name" value="RHOD"/>
    <property type="match status" value="2"/>
</dbReference>
<dbReference type="PROSITE" id="PS50206">
    <property type="entry name" value="RHODANESE_3"/>
    <property type="match status" value="2"/>
</dbReference>
<keyword evidence="1 3" id="KW-0808">Transferase</keyword>
<dbReference type="CDD" id="cd01448">
    <property type="entry name" value="TST_Repeat_1"/>
    <property type="match status" value="1"/>
</dbReference>
<dbReference type="PANTHER" id="PTHR11364">
    <property type="entry name" value="THIOSULFATE SULFERTANSFERASE"/>
    <property type="match status" value="1"/>
</dbReference>
<dbReference type="PROSITE" id="PS00683">
    <property type="entry name" value="RHODANESE_2"/>
    <property type="match status" value="1"/>
</dbReference>
<dbReference type="Gene3D" id="3.40.250.10">
    <property type="entry name" value="Rhodanese-like domain"/>
    <property type="match status" value="2"/>
</dbReference>
<sequence length="283" mass="30654">MSHLIAARELSDLLIDAPVRLLDVRWRLDRPEGRPAYLDGHLPGAVYVDFDNELADRGDPRRGRHPLPTREQLQAAARRWGLHPGDTVVAYDDVQSVAAARAWWLLTRSGVADVRVLDGGLRAWIAEELPLALGDVQPRRGTIELHPIPDGSRIGIDEAEAWPRSGVLLDVRAADRYRGDVEPLDPVAGHIPGAVNVPTTVHLDAGRFRSPEEIRATFAAAGAAEGTRVAAYCGSGVAASHTVLAGAIAGIDVVLYPGSWSEWSRRRRYAAIGQTPARVVLPV</sequence>